<evidence type="ECO:0000313" key="2">
    <source>
        <dbReference type="EMBL" id="SOK59169.1"/>
    </source>
</evidence>
<dbReference type="InterPro" id="IPR004821">
    <property type="entry name" value="Cyt_trans-like"/>
</dbReference>
<reference evidence="3" key="1">
    <citation type="submission" date="2017-10" db="EMBL/GenBank/DDBJ databases">
        <authorList>
            <person name="Skurnik M."/>
        </authorList>
    </citation>
    <scope>NUCLEOTIDE SEQUENCE [LARGE SCALE GENOMIC DNA]</scope>
    <source>
        <strain evidence="3">fHe-Yen9-03</strain>
    </source>
</reference>
<evidence type="ECO:0000259" key="1">
    <source>
        <dbReference type="Pfam" id="PF01467"/>
    </source>
</evidence>
<dbReference type="Gene3D" id="3.40.50.620">
    <property type="entry name" value="HUPs"/>
    <property type="match status" value="1"/>
</dbReference>
<dbReference type="Pfam" id="PF01467">
    <property type="entry name" value="CTP_transf_like"/>
    <property type="match status" value="1"/>
</dbReference>
<dbReference type="InterPro" id="IPR014729">
    <property type="entry name" value="Rossmann-like_a/b/a_fold"/>
</dbReference>
<dbReference type="EMBL" id="LT960552">
    <property type="protein sequence ID" value="SOK59169.1"/>
    <property type="molecule type" value="Genomic_DNA"/>
</dbReference>
<proteinExistence type="predicted"/>
<dbReference type="GO" id="GO:0003824">
    <property type="term" value="F:catalytic activity"/>
    <property type="evidence" value="ECO:0007669"/>
    <property type="project" value="InterPro"/>
</dbReference>
<sequence>MNKGLFFGKFAPLTTGHVSAIAQAASKVDQLYVILCWDEKFQKTLTPDLQKY</sequence>
<dbReference type="NCBIfam" id="TIGR00125">
    <property type="entry name" value="cyt_tran_rel"/>
    <property type="match status" value="1"/>
</dbReference>
<gene>
    <name evidence="2" type="primary">g361</name>
</gene>
<dbReference type="Proteomes" id="UP000241364">
    <property type="component" value="Chromosome i"/>
</dbReference>
<organism evidence="2 3">
    <name type="scientific">Yersinia phage fHe-Yen9-03</name>
    <dbReference type="NCBI Taxonomy" id="2052743"/>
    <lineage>
        <taxon>Viruses</taxon>
        <taxon>Duplodnaviria</taxon>
        <taxon>Heunggongvirae</taxon>
        <taxon>Uroviricota</taxon>
        <taxon>Caudoviricetes</taxon>
        <taxon>Eneladusvirus</taxon>
        <taxon>Eneladusvirus Yen904</taxon>
    </lineage>
</organism>
<evidence type="ECO:0000313" key="3">
    <source>
        <dbReference type="Proteomes" id="UP000241364"/>
    </source>
</evidence>
<name>A0A2C9CZ05_9CAUD</name>
<protein>
    <recommendedName>
        <fullName evidence="1">Cytidyltransferase-like domain-containing protein</fullName>
    </recommendedName>
</protein>
<dbReference type="SUPFAM" id="SSF52374">
    <property type="entry name" value="Nucleotidylyl transferase"/>
    <property type="match status" value="1"/>
</dbReference>
<feature type="domain" description="Cytidyltransferase-like" evidence="1">
    <location>
        <begin position="5"/>
        <end position="44"/>
    </location>
</feature>
<accession>A0A2C9CZ05</accession>